<sequence length="74" mass="8447">MIMNDILKNREWREFFIEDIFEIRPGKRLTKAMMTKGNTPFVGASDSNNGITEWTSNVNISKEAIVNNSVAILK</sequence>
<reference evidence="5" key="1">
    <citation type="submission" date="2019-03" db="EMBL/GenBank/DDBJ databases">
        <title>Single cell metagenomics reveals metabolic interactions within the superorganism composed of flagellate Streblomastix strix and complex community of Bacteroidetes bacteria on its surface.</title>
        <authorList>
            <person name="Treitli S.C."/>
            <person name="Kolisko M."/>
            <person name="Husnik F."/>
            <person name="Keeling P."/>
            <person name="Hampl V."/>
        </authorList>
    </citation>
    <scope>NUCLEOTIDE SEQUENCE</scope>
    <source>
        <strain evidence="5">STM</strain>
    </source>
</reference>
<evidence type="ECO:0000256" key="1">
    <source>
        <dbReference type="ARBA" id="ARBA00010923"/>
    </source>
</evidence>
<dbReference type="GO" id="GO:0009307">
    <property type="term" value="P:DNA restriction-modification system"/>
    <property type="evidence" value="ECO:0007669"/>
    <property type="project" value="UniProtKB-KW"/>
</dbReference>
<dbReference type="Gene3D" id="3.90.220.20">
    <property type="entry name" value="DNA methylase specificity domains"/>
    <property type="match status" value="1"/>
</dbReference>
<proteinExistence type="inferred from homology"/>
<dbReference type="AlphaFoldDB" id="A0A5J4PF10"/>
<dbReference type="EMBL" id="SNRY01008727">
    <property type="protein sequence ID" value="KAA6308066.1"/>
    <property type="molecule type" value="Genomic_DNA"/>
</dbReference>
<accession>A0A5J4PF10</accession>
<protein>
    <submittedName>
        <fullName evidence="5">Restriction enzyme BgcI subunit beta</fullName>
        <ecNumber evidence="5">3.1.21.-</ecNumber>
    </submittedName>
</protein>
<dbReference type="GO" id="GO:0016787">
    <property type="term" value="F:hydrolase activity"/>
    <property type="evidence" value="ECO:0007669"/>
    <property type="project" value="UniProtKB-KW"/>
</dbReference>
<feature type="domain" description="Type I restriction modification DNA specificity" evidence="4">
    <location>
        <begin position="10"/>
        <end position="66"/>
    </location>
</feature>
<comment type="similarity">
    <text evidence="1">Belongs to the type-I restriction system S methylase family.</text>
</comment>
<dbReference type="GO" id="GO:0003677">
    <property type="term" value="F:DNA binding"/>
    <property type="evidence" value="ECO:0007669"/>
    <property type="project" value="UniProtKB-KW"/>
</dbReference>
<evidence type="ECO:0000313" key="5">
    <source>
        <dbReference type="EMBL" id="KAA6308066.1"/>
    </source>
</evidence>
<dbReference type="Pfam" id="PF01420">
    <property type="entry name" value="Methylase_S"/>
    <property type="match status" value="1"/>
</dbReference>
<keyword evidence="5" id="KW-0378">Hydrolase</keyword>
<keyword evidence="2" id="KW-0680">Restriction system</keyword>
<dbReference type="InterPro" id="IPR000055">
    <property type="entry name" value="Restrct_endonuc_typeI_TRD"/>
</dbReference>
<evidence type="ECO:0000256" key="2">
    <source>
        <dbReference type="ARBA" id="ARBA00022747"/>
    </source>
</evidence>
<name>A0A5J4PF10_9ZZZZ</name>
<dbReference type="EC" id="3.1.21.-" evidence="5"/>
<evidence type="ECO:0000259" key="4">
    <source>
        <dbReference type="Pfam" id="PF01420"/>
    </source>
</evidence>
<dbReference type="SUPFAM" id="SSF116734">
    <property type="entry name" value="DNA methylase specificity domain"/>
    <property type="match status" value="1"/>
</dbReference>
<comment type="caution">
    <text evidence="5">The sequence shown here is derived from an EMBL/GenBank/DDBJ whole genome shotgun (WGS) entry which is preliminary data.</text>
</comment>
<gene>
    <name evidence="5" type="ORF">EZS27_040258</name>
</gene>
<evidence type="ECO:0000256" key="3">
    <source>
        <dbReference type="ARBA" id="ARBA00023125"/>
    </source>
</evidence>
<organism evidence="5">
    <name type="scientific">termite gut metagenome</name>
    <dbReference type="NCBI Taxonomy" id="433724"/>
    <lineage>
        <taxon>unclassified sequences</taxon>
        <taxon>metagenomes</taxon>
        <taxon>organismal metagenomes</taxon>
    </lineage>
</organism>
<keyword evidence="3" id="KW-0238">DNA-binding</keyword>
<dbReference type="InterPro" id="IPR044946">
    <property type="entry name" value="Restrct_endonuc_typeI_TRD_sf"/>
</dbReference>